<evidence type="ECO:0000313" key="2">
    <source>
        <dbReference type="Proteomes" id="UP000664771"/>
    </source>
</evidence>
<accession>A0ABS3M1M4</accession>
<dbReference type="RefSeq" id="WP_207884212.1">
    <property type="nucleotide sequence ID" value="NZ_JAFVMF010000054.1"/>
</dbReference>
<gene>
    <name evidence="1" type="ORF">J2D73_20200</name>
</gene>
<name>A0ABS3M1M4_9PROT</name>
<proteinExistence type="predicted"/>
<comment type="caution">
    <text evidence="1">The sequence shown here is derived from an EMBL/GenBank/DDBJ whole genome shotgun (WGS) entry which is preliminary data.</text>
</comment>
<dbReference type="EMBL" id="JAFVMF010000054">
    <property type="protein sequence ID" value="MBO1362102.1"/>
    <property type="molecule type" value="Genomic_DNA"/>
</dbReference>
<keyword evidence="2" id="KW-1185">Reference proteome</keyword>
<organism evidence="1 2">
    <name type="scientific">Acetobacter sacchari</name>
    <dbReference type="NCBI Taxonomy" id="2661687"/>
    <lineage>
        <taxon>Bacteria</taxon>
        <taxon>Pseudomonadati</taxon>
        <taxon>Pseudomonadota</taxon>
        <taxon>Alphaproteobacteria</taxon>
        <taxon>Acetobacterales</taxon>
        <taxon>Acetobacteraceae</taxon>
        <taxon>Acetobacter</taxon>
    </lineage>
</organism>
<reference evidence="1 2" key="1">
    <citation type="submission" date="2021-03" db="EMBL/GenBank/DDBJ databases">
        <title>The complete genome sequence of Acetobacter sacchari TBRC 11175.</title>
        <authorList>
            <person name="Charoenyingcharoen P."/>
            <person name="Yukphan P."/>
        </authorList>
    </citation>
    <scope>NUCLEOTIDE SEQUENCE [LARGE SCALE GENOMIC DNA]</scope>
    <source>
        <strain evidence="1 2">TBRC 11175</strain>
    </source>
</reference>
<dbReference type="Proteomes" id="UP000664771">
    <property type="component" value="Unassembled WGS sequence"/>
</dbReference>
<evidence type="ECO:0000313" key="1">
    <source>
        <dbReference type="EMBL" id="MBO1362102.1"/>
    </source>
</evidence>
<sequence>MGKAIQDYQELITKRVATEGGQSVEHKRIPDHLRQQSKMNITSLIHGSFGFVLEEDNANQLDMFETPTRKALGFITDLLQEVADADGRIFEAKLDNLDAPIFQALKNFISTLHKAGSTLRVAEERREIKLDTSSVDRAFNRVAHVNIEENEDVVHGELLGLVPIQRRFDFRPSDVHEVIQGRVAATLSAEYLNRIEKEGLIAGGLWRATIRTKNVRHPDRRHTSVSRILIDLVRL</sequence>
<protein>
    <submittedName>
        <fullName evidence="1">Uncharacterized protein</fullName>
    </submittedName>
</protein>